<keyword evidence="4" id="KW-1185">Reference proteome</keyword>
<dbReference type="Pfam" id="PF00076">
    <property type="entry name" value="RRM_1"/>
    <property type="match status" value="1"/>
</dbReference>
<dbReference type="InterPro" id="IPR012677">
    <property type="entry name" value="Nucleotide-bd_a/b_plait_sf"/>
</dbReference>
<gene>
    <name evidence="3" type="ORF">C0Q70_04999</name>
</gene>
<accession>A0A2T7PJX7</accession>
<evidence type="ECO:0000313" key="4">
    <source>
        <dbReference type="Proteomes" id="UP000245119"/>
    </source>
</evidence>
<protein>
    <recommendedName>
        <fullName evidence="2">RRM domain-containing protein</fullName>
    </recommendedName>
</protein>
<dbReference type="EMBL" id="PZQS01000003">
    <property type="protein sequence ID" value="PVD33739.1"/>
    <property type="molecule type" value="Genomic_DNA"/>
</dbReference>
<dbReference type="InterPro" id="IPR000504">
    <property type="entry name" value="RRM_dom"/>
</dbReference>
<dbReference type="Proteomes" id="UP000245119">
    <property type="component" value="Linkage Group LG3"/>
</dbReference>
<dbReference type="Gene3D" id="3.30.70.330">
    <property type="match status" value="1"/>
</dbReference>
<dbReference type="InterPro" id="IPR035979">
    <property type="entry name" value="RBD_domain_sf"/>
</dbReference>
<dbReference type="OrthoDB" id="5970at2759"/>
<dbReference type="GO" id="GO:0003723">
    <property type="term" value="F:RNA binding"/>
    <property type="evidence" value="ECO:0007669"/>
    <property type="project" value="InterPro"/>
</dbReference>
<sequence>MKAFDKFGSVQELWLARTPPCFAFVVYRHRDDAQRAVTEMNGHLCYLIVRGVVKWGSRQGTGVKPRQCLSTLVPVSQCCRASFASSREERYRGVQFRRRETLDGTDGTERERESSTHGV</sequence>
<organism evidence="3 4">
    <name type="scientific">Pomacea canaliculata</name>
    <name type="common">Golden apple snail</name>
    <dbReference type="NCBI Taxonomy" id="400727"/>
    <lineage>
        <taxon>Eukaryota</taxon>
        <taxon>Metazoa</taxon>
        <taxon>Spiralia</taxon>
        <taxon>Lophotrochozoa</taxon>
        <taxon>Mollusca</taxon>
        <taxon>Gastropoda</taxon>
        <taxon>Caenogastropoda</taxon>
        <taxon>Architaenioglossa</taxon>
        <taxon>Ampullarioidea</taxon>
        <taxon>Ampullariidae</taxon>
        <taxon>Pomacea</taxon>
    </lineage>
</organism>
<dbReference type="AlphaFoldDB" id="A0A2T7PJX7"/>
<name>A0A2T7PJX7_POMCA</name>
<proteinExistence type="predicted"/>
<feature type="region of interest" description="Disordered" evidence="1">
    <location>
        <begin position="97"/>
        <end position="119"/>
    </location>
</feature>
<feature type="domain" description="RRM" evidence="2">
    <location>
        <begin position="3"/>
        <end position="43"/>
    </location>
</feature>
<dbReference type="SUPFAM" id="SSF54928">
    <property type="entry name" value="RNA-binding domain, RBD"/>
    <property type="match status" value="1"/>
</dbReference>
<evidence type="ECO:0000256" key="1">
    <source>
        <dbReference type="SAM" id="MobiDB-lite"/>
    </source>
</evidence>
<evidence type="ECO:0000259" key="2">
    <source>
        <dbReference type="Pfam" id="PF00076"/>
    </source>
</evidence>
<dbReference type="STRING" id="400727.A0A2T7PJX7"/>
<reference evidence="3 4" key="1">
    <citation type="submission" date="2018-04" db="EMBL/GenBank/DDBJ databases">
        <title>The genome of golden apple snail Pomacea canaliculata provides insight into stress tolerance and invasive adaptation.</title>
        <authorList>
            <person name="Liu C."/>
            <person name="Liu B."/>
            <person name="Ren Y."/>
            <person name="Zhang Y."/>
            <person name="Wang H."/>
            <person name="Li S."/>
            <person name="Jiang F."/>
            <person name="Yin L."/>
            <person name="Zhang G."/>
            <person name="Qian W."/>
            <person name="Fan W."/>
        </authorList>
    </citation>
    <scope>NUCLEOTIDE SEQUENCE [LARGE SCALE GENOMIC DNA]</scope>
    <source>
        <strain evidence="3">SZHN2017</strain>
        <tissue evidence="3">Muscle</tissue>
    </source>
</reference>
<evidence type="ECO:0000313" key="3">
    <source>
        <dbReference type="EMBL" id="PVD33739.1"/>
    </source>
</evidence>
<comment type="caution">
    <text evidence="3">The sequence shown here is derived from an EMBL/GenBank/DDBJ whole genome shotgun (WGS) entry which is preliminary data.</text>
</comment>